<reference evidence="1" key="3">
    <citation type="submission" date="2018-07" db="EMBL/GenBank/DDBJ databases">
        <title>WGS assembly of Glycine max.</title>
        <authorList>
            <person name="Schmutz J."/>
            <person name="Cannon S."/>
            <person name="Schlueter J."/>
            <person name="Ma J."/>
            <person name="Mitros T."/>
            <person name="Nelson W."/>
            <person name="Hyten D."/>
            <person name="Song Q."/>
            <person name="Thelen J."/>
            <person name="Cheng J."/>
            <person name="Xu D."/>
            <person name="Hellsten U."/>
            <person name="May G."/>
            <person name="Yu Y."/>
            <person name="Sakurai T."/>
            <person name="Umezawa T."/>
            <person name="Bhattacharyya M."/>
            <person name="Sandhu D."/>
            <person name="Valliyodan B."/>
            <person name="Lindquist E."/>
            <person name="Peto M."/>
            <person name="Grant D."/>
            <person name="Shu S."/>
            <person name="Goodstein D."/>
            <person name="Barry K."/>
            <person name="Futrell-Griggs M."/>
            <person name="Abernathy B."/>
            <person name="Du J."/>
            <person name="Tian Z."/>
            <person name="Zhu L."/>
            <person name="Gill N."/>
            <person name="Joshi T."/>
            <person name="Libault M."/>
            <person name="Sethuraman A."/>
            <person name="Zhang X."/>
            <person name="Shinozaki K."/>
            <person name="Nguyen H."/>
            <person name="Wing R."/>
            <person name="Cregan P."/>
            <person name="Specht J."/>
            <person name="Grimwood J."/>
            <person name="Rokhsar D."/>
            <person name="Stacey G."/>
            <person name="Shoemaker R."/>
            <person name="Jackson S."/>
        </authorList>
    </citation>
    <scope>NUCLEOTIDE SEQUENCE</scope>
    <source>
        <tissue evidence="1">Callus</tissue>
    </source>
</reference>
<evidence type="ECO:0000313" key="3">
    <source>
        <dbReference type="Proteomes" id="UP000008827"/>
    </source>
</evidence>
<dbReference type="Proteomes" id="UP000008827">
    <property type="component" value="Chromosome 14"/>
</dbReference>
<gene>
    <name evidence="1" type="ORF">GLYMA_14G111700</name>
</gene>
<reference evidence="1 2" key="1">
    <citation type="journal article" date="2010" name="Nature">
        <title>Genome sequence of the palaeopolyploid soybean.</title>
        <authorList>
            <person name="Schmutz J."/>
            <person name="Cannon S.B."/>
            <person name="Schlueter J."/>
            <person name="Ma J."/>
            <person name="Mitros T."/>
            <person name="Nelson W."/>
            <person name="Hyten D.L."/>
            <person name="Song Q."/>
            <person name="Thelen J.J."/>
            <person name="Cheng J."/>
            <person name="Xu D."/>
            <person name="Hellsten U."/>
            <person name="May G.D."/>
            <person name="Yu Y."/>
            <person name="Sakurai T."/>
            <person name="Umezawa T."/>
            <person name="Bhattacharyya M.K."/>
            <person name="Sandhu D."/>
            <person name="Valliyodan B."/>
            <person name="Lindquist E."/>
            <person name="Peto M."/>
            <person name="Grant D."/>
            <person name="Shu S."/>
            <person name="Goodstein D."/>
            <person name="Barry K."/>
            <person name="Futrell-Griggs M."/>
            <person name="Abernathy B."/>
            <person name="Du J."/>
            <person name="Tian Z."/>
            <person name="Zhu L."/>
            <person name="Gill N."/>
            <person name="Joshi T."/>
            <person name="Libault M."/>
            <person name="Sethuraman A."/>
            <person name="Zhang X.-C."/>
            <person name="Shinozaki K."/>
            <person name="Nguyen H.T."/>
            <person name="Wing R.A."/>
            <person name="Cregan P."/>
            <person name="Specht J."/>
            <person name="Grimwood J."/>
            <person name="Rokhsar D."/>
            <person name="Stacey G."/>
            <person name="Shoemaker R.C."/>
            <person name="Jackson S.A."/>
        </authorList>
    </citation>
    <scope>NUCLEOTIDE SEQUENCE</scope>
    <source>
        <strain evidence="2">cv. Williams 82</strain>
        <tissue evidence="1">Callus</tissue>
    </source>
</reference>
<dbReference type="PANTHER" id="PTHR34222">
    <property type="entry name" value="GAG_PRE-INTEGRS DOMAIN-CONTAINING PROTEIN"/>
    <property type="match status" value="1"/>
</dbReference>
<dbReference type="EMBL" id="CM000847">
    <property type="protein sequence ID" value="KRH15791.1"/>
    <property type="molecule type" value="Genomic_DNA"/>
</dbReference>
<sequence>MVSDEKEYLRSYSLSAAWTRGNNVVISWLYNSISKDIITSILFANTTKEIWDDLKTRFSRKNGPRIFQLRSTYCTKLKSVWEELSGYKPTFQCKYGGLQTLQDYNEFEYILLSDPLPPIGNVFSLVIQEEAQREIVVNHIPSLNSNNMVFAINSTTKNTTNGKSRNPKKERPQCAHCNMLGDTKDKCYKLVCYPPNYFKNKPQHTVNQVPTIICLLFNVNS</sequence>
<dbReference type="Gramene" id="KRH15791">
    <property type="protein sequence ID" value="KRH15791"/>
    <property type="gene ID" value="GLYMA_14G111700"/>
</dbReference>
<evidence type="ECO:0000313" key="1">
    <source>
        <dbReference type="EMBL" id="KRH15791.1"/>
    </source>
</evidence>
<dbReference type="InParanoid" id="A0A0R0GNL4"/>
<dbReference type="OMA" id="QDYNEFE"/>
<organism evidence="1">
    <name type="scientific">Glycine max</name>
    <name type="common">Soybean</name>
    <name type="synonym">Glycine hispida</name>
    <dbReference type="NCBI Taxonomy" id="3847"/>
    <lineage>
        <taxon>Eukaryota</taxon>
        <taxon>Viridiplantae</taxon>
        <taxon>Streptophyta</taxon>
        <taxon>Embryophyta</taxon>
        <taxon>Tracheophyta</taxon>
        <taxon>Spermatophyta</taxon>
        <taxon>Magnoliopsida</taxon>
        <taxon>eudicotyledons</taxon>
        <taxon>Gunneridae</taxon>
        <taxon>Pentapetalae</taxon>
        <taxon>rosids</taxon>
        <taxon>fabids</taxon>
        <taxon>Fabales</taxon>
        <taxon>Fabaceae</taxon>
        <taxon>Papilionoideae</taxon>
        <taxon>50 kb inversion clade</taxon>
        <taxon>NPAAA clade</taxon>
        <taxon>indigoferoid/millettioid clade</taxon>
        <taxon>Phaseoleae</taxon>
        <taxon>Glycine</taxon>
        <taxon>Glycine subgen. Soja</taxon>
    </lineage>
</organism>
<dbReference type="EnsemblPlants" id="KRH15791">
    <property type="protein sequence ID" value="KRH15791"/>
    <property type="gene ID" value="GLYMA_14G111700"/>
</dbReference>
<evidence type="ECO:0008006" key="4">
    <source>
        <dbReference type="Google" id="ProtNLM"/>
    </source>
</evidence>
<protein>
    <recommendedName>
        <fullName evidence="4">Retrotransposon gag domain-containing protein</fullName>
    </recommendedName>
</protein>
<keyword evidence="3" id="KW-1185">Reference proteome</keyword>
<proteinExistence type="predicted"/>
<dbReference type="PANTHER" id="PTHR34222:SF99">
    <property type="entry name" value="PROTEIN, PUTATIVE-RELATED"/>
    <property type="match status" value="1"/>
</dbReference>
<accession>A0A0R0GNL4</accession>
<evidence type="ECO:0000313" key="2">
    <source>
        <dbReference type="EnsemblPlants" id="KRH15791"/>
    </source>
</evidence>
<reference evidence="2" key="2">
    <citation type="submission" date="2018-02" db="UniProtKB">
        <authorList>
            <consortium name="EnsemblPlants"/>
        </authorList>
    </citation>
    <scope>IDENTIFICATION</scope>
    <source>
        <strain evidence="2">Williams 82</strain>
    </source>
</reference>
<name>A0A0R0GNL4_SOYBN</name>
<dbReference type="AlphaFoldDB" id="A0A0R0GNL4"/>